<evidence type="ECO:0000313" key="6">
    <source>
        <dbReference type="EMBL" id="KAK5631894.1"/>
    </source>
</evidence>
<evidence type="ECO:0000256" key="2">
    <source>
        <dbReference type="PIRSR" id="PIRSR610347-2"/>
    </source>
</evidence>
<dbReference type="InterPro" id="IPR010347">
    <property type="entry name" value="Tdp1"/>
</dbReference>
<feature type="site" description="Interaction with DNA" evidence="3">
    <location>
        <position position="538"/>
    </location>
</feature>
<comment type="caution">
    <text evidence="6">The sequence shown here is derived from an EMBL/GenBank/DDBJ whole genome shotgun (WGS) entry which is preliminary data.</text>
</comment>
<feature type="domain" description="PLD phosphodiesterase" evidence="5">
    <location>
        <begin position="507"/>
        <end position="541"/>
    </location>
</feature>
<dbReference type="GO" id="GO:0003690">
    <property type="term" value="F:double-stranded DNA binding"/>
    <property type="evidence" value="ECO:0007669"/>
    <property type="project" value="TreeGrafter"/>
</dbReference>
<keyword evidence="7" id="KW-1185">Reference proteome</keyword>
<dbReference type="SUPFAM" id="SSF56024">
    <property type="entry name" value="Phospholipase D/nuclease"/>
    <property type="match status" value="2"/>
</dbReference>
<evidence type="ECO:0000256" key="1">
    <source>
        <dbReference type="PIRSR" id="PIRSR610347-1"/>
    </source>
</evidence>
<gene>
    <name evidence="6" type="ORF">RRF57_007608</name>
</gene>
<dbReference type="InterPro" id="IPR001736">
    <property type="entry name" value="PLipase_D/transphosphatidylase"/>
</dbReference>
<feature type="active site" description="Proton donor/acceptor" evidence="1">
    <location>
        <position position="512"/>
    </location>
</feature>
<feature type="binding site" evidence="2">
    <location>
        <position position="514"/>
    </location>
    <ligand>
        <name>substrate</name>
    </ligand>
</feature>
<protein>
    <recommendedName>
        <fullName evidence="5">PLD phosphodiesterase domain-containing protein</fullName>
    </recommendedName>
</protein>
<feature type="binding site" evidence="2">
    <location>
        <position position="264"/>
    </location>
    <ligand>
        <name>substrate</name>
    </ligand>
</feature>
<dbReference type="GO" id="GO:0006281">
    <property type="term" value="P:DNA repair"/>
    <property type="evidence" value="ECO:0007669"/>
    <property type="project" value="InterPro"/>
</dbReference>
<sequence length="610" mass="67809">MRMDSHQDPFEGDEEAALRYAIALSLQDPNVPMSPATAQRPIVLDESEDEEEDLENGPNGPPTPKKTSQLAGKPTRTVPTTNHSQTTPLGTLSHTQSNGLSSLGLDRKKMEEERLARVAKRKAPPGEDSPQRLRQRIKNDGQPKVTPLTAAAPVSSASTKSTQLPYPKGVVRKTWASGYPRQDDITIEEIFQKDQLELAVLSSFQWDDEWLLTKINVNKTKLVCIAFASDDQQKEAMRNNVPRDRIRYETPVAQSSQAGSMHSKLQLLKFSNYLRLVIPTGNLVPYDWGETGVMENMVFLIDLPMTTKSENPLTMFGQELCYFLTACGLDSTLINSLSKYDFSETIHYRFIHTIGQSHIGDAWQRTGTMPLLSLSPLTMATGYCGLGRAVESLGLATDSEVELDFVIASLGSVNTDLTSAIYNATQGDNGLKEYDKRTSGGARKKATQKVGPSYHPDNFRIYFPSHETVIRSRGGKSSGGTICLQSKWWDSSTFPRELIHDCKSVRPGLLMHTKILFVRPLHQNKSQPWAYLGSANLSESAWGRLVKDRASGQPKLNCRNWECGVLIPMESQAGKSGWSLFENRIPIPMVVPGESYGKTNSKRPWLFLEA</sequence>
<dbReference type="PANTHER" id="PTHR12415:SF4">
    <property type="entry name" value="TYROSYL-DNA PHOSPHODIESTERASE DOMAIN-CONTAINING PROTEIN"/>
    <property type="match status" value="1"/>
</dbReference>
<reference evidence="6 7" key="1">
    <citation type="submission" date="2023-10" db="EMBL/GenBank/DDBJ databases">
        <title>Draft genome sequence of Xylaria bambusicola isolate GMP-LS, the root and basal stem rot pathogen of sugarcane in Indonesia.</title>
        <authorList>
            <person name="Selvaraj P."/>
            <person name="Muralishankar V."/>
            <person name="Muruganantham S."/>
            <person name="Sp S."/>
            <person name="Haryani S."/>
            <person name="Lau K.J.X."/>
            <person name="Naqvi N.I."/>
        </authorList>
    </citation>
    <scope>NUCLEOTIDE SEQUENCE [LARGE SCALE GENOMIC DNA]</scope>
    <source>
        <strain evidence="6">GMP-LS</strain>
    </source>
</reference>
<proteinExistence type="predicted"/>
<feature type="compositionally biased region" description="Acidic residues" evidence="4">
    <location>
        <begin position="45"/>
        <end position="55"/>
    </location>
</feature>
<dbReference type="GO" id="GO:0017005">
    <property type="term" value="F:3'-tyrosyl-DNA phosphodiesterase activity"/>
    <property type="evidence" value="ECO:0007669"/>
    <property type="project" value="TreeGrafter"/>
</dbReference>
<dbReference type="CDD" id="cd09122">
    <property type="entry name" value="PLDc_Tdp1_1"/>
    <property type="match status" value="1"/>
</dbReference>
<evidence type="ECO:0000256" key="3">
    <source>
        <dbReference type="PIRSR" id="PIRSR610347-3"/>
    </source>
</evidence>
<accession>A0AAN7V0U2</accession>
<evidence type="ECO:0000256" key="4">
    <source>
        <dbReference type="SAM" id="MobiDB-lite"/>
    </source>
</evidence>
<dbReference type="PANTHER" id="PTHR12415">
    <property type="entry name" value="TYROSYL-DNA PHOSPHODIESTERASE 1"/>
    <property type="match status" value="1"/>
</dbReference>
<feature type="compositionally biased region" description="Basic and acidic residues" evidence="4">
    <location>
        <begin position="105"/>
        <end position="116"/>
    </location>
</feature>
<dbReference type="Gene3D" id="3.30.870.10">
    <property type="entry name" value="Endonuclease Chain A"/>
    <property type="match status" value="2"/>
</dbReference>
<name>A0AAN7V0U2_9PEZI</name>
<dbReference type="Proteomes" id="UP001305414">
    <property type="component" value="Unassembled WGS sequence"/>
</dbReference>
<dbReference type="GO" id="GO:0005634">
    <property type="term" value="C:nucleus"/>
    <property type="evidence" value="ECO:0007669"/>
    <property type="project" value="InterPro"/>
</dbReference>
<dbReference type="EMBL" id="JAWHQM010000021">
    <property type="protein sequence ID" value="KAK5631894.1"/>
    <property type="molecule type" value="Genomic_DNA"/>
</dbReference>
<feature type="compositionally biased region" description="Polar residues" evidence="4">
    <location>
        <begin position="77"/>
        <end position="101"/>
    </location>
</feature>
<dbReference type="Pfam" id="PF06087">
    <property type="entry name" value="Tyr-DNA_phospho"/>
    <property type="match status" value="1"/>
</dbReference>
<dbReference type="AlphaFoldDB" id="A0AAN7V0U2"/>
<dbReference type="PROSITE" id="PS50035">
    <property type="entry name" value="PLD"/>
    <property type="match status" value="1"/>
</dbReference>
<feature type="active site" description="Nucleophile" evidence="1">
    <location>
        <position position="262"/>
    </location>
</feature>
<organism evidence="6 7">
    <name type="scientific">Xylaria bambusicola</name>
    <dbReference type="NCBI Taxonomy" id="326684"/>
    <lineage>
        <taxon>Eukaryota</taxon>
        <taxon>Fungi</taxon>
        <taxon>Dikarya</taxon>
        <taxon>Ascomycota</taxon>
        <taxon>Pezizomycotina</taxon>
        <taxon>Sordariomycetes</taxon>
        <taxon>Xylariomycetidae</taxon>
        <taxon>Xylariales</taxon>
        <taxon>Xylariaceae</taxon>
        <taxon>Xylaria</taxon>
    </lineage>
</organism>
<dbReference type="GO" id="GO:0003697">
    <property type="term" value="F:single-stranded DNA binding"/>
    <property type="evidence" value="ECO:0007669"/>
    <property type="project" value="TreeGrafter"/>
</dbReference>
<feature type="region of interest" description="Disordered" evidence="4">
    <location>
        <begin position="26"/>
        <end position="162"/>
    </location>
</feature>
<evidence type="ECO:0000259" key="5">
    <source>
        <dbReference type="PROSITE" id="PS50035"/>
    </source>
</evidence>
<evidence type="ECO:0000313" key="7">
    <source>
        <dbReference type="Proteomes" id="UP001305414"/>
    </source>
</evidence>